<comment type="catalytic activity">
    <reaction evidence="6 8">
        <text>beta-D-fructose 1-phosphate + ATP = beta-D-fructose 1,6-bisphosphate + ADP + H(+)</text>
        <dbReference type="Rhea" id="RHEA:14213"/>
        <dbReference type="ChEBI" id="CHEBI:15378"/>
        <dbReference type="ChEBI" id="CHEBI:30616"/>
        <dbReference type="ChEBI" id="CHEBI:32966"/>
        <dbReference type="ChEBI" id="CHEBI:138881"/>
        <dbReference type="ChEBI" id="CHEBI:456216"/>
        <dbReference type="EC" id="2.7.1.56"/>
    </reaction>
</comment>
<evidence type="ECO:0000256" key="3">
    <source>
        <dbReference type="ARBA" id="ARBA00022741"/>
    </source>
</evidence>
<dbReference type="GO" id="GO:0005829">
    <property type="term" value="C:cytosol"/>
    <property type="evidence" value="ECO:0007669"/>
    <property type="project" value="TreeGrafter"/>
</dbReference>
<name>A0A1I0F9S5_9BACI</name>
<dbReference type="UniPathway" id="UPA00704">
    <property type="reaction ID" value="UER00715"/>
</dbReference>
<dbReference type="InterPro" id="IPR022463">
    <property type="entry name" value="1-PFruKinase"/>
</dbReference>
<dbReference type="GO" id="GO:2001059">
    <property type="term" value="P:D-tagatose 6-phosphate catabolic process"/>
    <property type="evidence" value="ECO:0007669"/>
    <property type="project" value="UniProtKB-UniPathway"/>
</dbReference>
<dbReference type="GO" id="GO:0016052">
    <property type="term" value="P:carbohydrate catabolic process"/>
    <property type="evidence" value="ECO:0007669"/>
    <property type="project" value="UniProtKB-ARBA"/>
</dbReference>
<evidence type="ECO:0000256" key="7">
    <source>
        <dbReference type="PIRNR" id="PIRNR000535"/>
    </source>
</evidence>
<evidence type="ECO:0000256" key="1">
    <source>
        <dbReference type="ARBA" id="ARBA00005380"/>
    </source>
</evidence>
<dbReference type="Gene3D" id="3.40.1190.20">
    <property type="match status" value="1"/>
</dbReference>
<dbReference type="InterPro" id="IPR017583">
    <property type="entry name" value="Tagatose/fructose_Pkinase"/>
</dbReference>
<evidence type="ECO:0000259" key="9">
    <source>
        <dbReference type="Pfam" id="PF00294"/>
    </source>
</evidence>
<evidence type="ECO:0000256" key="2">
    <source>
        <dbReference type="ARBA" id="ARBA00022679"/>
    </source>
</evidence>
<dbReference type="AlphaFoldDB" id="A0A1I0F9S5"/>
<dbReference type="NCBIfam" id="TIGR03168">
    <property type="entry name" value="1-PFK"/>
    <property type="match status" value="1"/>
</dbReference>
<dbReference type="InterPro" id="IPR011611">
    <property type="entry name" value="PfkB_dom"/>
</dbReference>
<keyword evidence="5 7" id="KW-0067">ATP-binding</keyword>
<dbReference type="EC" id="2.7.1.144" evidence="7"/>
<dbReference type="GO" id="GO:0009024">
    <property type="term" value="F:tagatose-6-phosphate kinase activity"/>
    <property type="evidence" value="ECO:0007669"/>
    <property type="project" value="UniProtKB-EC"/>
</dbReference>
<evidence type="ECO:0000256" key="5">
    <source>
        <dbReference type="ARBA" id="ARBA00022840"/>
    </source>
</evidence>
<evidence type="ECO:0000313" key="11">
    <source>
        <dbReference type="Proteomes" id="UP000198618"/>
    </source>
</evidence>
<reference evidence="10 11" key="1">
    <citation type="submission" date="2016-10" db="EMBL/GenBank/DDBJ databases">
        <authorList>
            <person name="de Groot N.N."/>
        </authorList>
    </citation>
    <scope>NUCLEOTIDE SEQUENCE [LARGE SCALE GENOMIC DNA]</scope>
    <source>
        <strain evidence="10 11">IBRC-M 10780</strain>
    </source>
</reference>
<dbReference type="OrthoDB" id="9801219at2"/>
<gene>
    <name evidence="10" type="ORF">SAMN05216389_11473</name>
</gene>
<keyword evidence="11" id="KW-1185">Reference proteome</keyword>
<dbReference type="Pfam" id="PF00294">
    <property type="entry name" value="PfkB"/>
    <property type="match status" value="1"/>
</dbReference>
<feature type="domain" description="Carbohydrate kinase PfkB" evidence="9">
    <location>
        <begin position="13"/>
        <end position="282"/>
    </location>
</feature>
<dbReference type="CDD" id="cd01164">
    <property type="entry name" value="FruK_PfkB_like"/>
    <property type="match status" value="1"/>
</dbReference>
<organism evidence="10 11">
    <name type="scientific">Oceanobacillus limi</name>
    <dbReference type="NCBI Taxonomy" id="930131"/>
    <lineage>
        <taxon>Bacteria</taxon>
        <taxon>Bacillati</taxon>
        <taxon>Bacillota</taxon>
        <taxon>Bacilli</taxon>
        <taxon>Bacillales</taxon>
        <taxon>Bacillaceae</taxon>
        <taxon>Oceanobacillus</taxon>
    </lineage>
</organism>
<comment type="catalytic activity">
    <reaction evidence="7">
        <text>D-tagatofuranose 6-phosphate + ATP = D-tagatofuranose 1,6-bisphosphate + ADP + H(+)</text>
        <dbReference type="Rhea" id="RHEA:12420"/>
        <dbReference type="ChEBI" id="CHEBI:15378"/>
        <dbReference type="ChEBI" id="CHEBI:30616"/>
        <dbReference type="ChEBI" id="CHEBI:58694"/>
        <dbReference type="ChEBI" id="CHEBI:58695"/>
        <dbReference type="ChEBI" id="CHEBI:456216"/>
        <dbReference type="EC" id="2.7.1.144"/>
    </reaction>
</comment>
<protein>
    <recommendedName>
        <fullName evidence="7">Tagatose-6-phosphate kinase</fullName>
        <ecNumber evidence="7">2.7.1.144</ecNumber>
    </recommendedName>
</protein>
<comment type="function">
    <text evidence="8">Catalyzes the ATP-dependent phosphorylation of fructose-l-phosphate to fructose-l,6-bisphosphate.</text>
</comment>
<evidence type="ECO:0000313" key="10">
    <source>
        <dbReference type="EMBL" id="SET54680.1"/>
    </source>
</evidence>
<dbReference type="Proteomes" id="UP000198618">
    <property type="component" value="Unassembled WGS sequence"/>
</dbReference>
<keyword evidence="3 7" id="KW-0547">Nucleotide-binding</keyword>
<accession>A0A1I0F9S5</accession>
<dbReference type="SUPFAM" id="SSF53613">
    <property type="entry name" value="Ribokinase-like"/>
    <property type="match status" value="1"/>
</dbReference>
<evidence type="ECO:0000256" key="4">
    <source>
        <dbReference type="ARBA" id="ARBA00022777"/>
    </source>
</evidence>
<dbReference type="PIRSF" id="PIRSF000535">
    <property type="entry name" value="1PFK/6PFK/LacC"/>
    <property type="match status" value="1"/>
</dbReference>
<comment type="similarity">
    <text evidence="1">Belongs to the carbohydrate kinase pfkB family.</text>
</comment>
<evidence type="ECO:0000256" key="6">
    <source>
        <dbReference type="ARBA" id="ARBA00047745"/>
    </source>
</evidence>
<dbReference type="GO" id="GO:0044281">
    <property type="term" value="P:small molecule metabolic process"/>
    <property type="evidence" value="ECO:0007669"/>
    <property type="project" value="UniProtKB-ARBA"/>
</dbReference>
<dbReference type="PROSITE" id="PS00584">
    <property type="entry name" value="PFKB_KINASES_2"/>
    <property type="match status" value="1"/>
</dbReference>
<dbReference type="PANTHER" id="PTHR46566:SF1">
    <property type="entry name" value="1-PHOSPHOFRUCTOKINASE"/>
    <property type="match status" value="1"/>
</dbReference>
<sequence>MIYTCTLNPSVDYQIETKQLELGTLNRVQDTAFYPGGKGINVSRVLKNLGVDSTALGFIGGFTGTFILERLNEEGINTDFVIHDEPTRINMKVKTAKEETEVNGSGASIPKTYQEQLIQKVEELTADDYFVLSGSLPPSISFDFYEKLSAMCDEKGVSLILDIPNRSLKDLLSFRPFLIKPNQAELSEILEKEINTKEEAIKGAKELIQFGARNVIVSMGAEGAIFVNEQFTAKAENPTGTLKSSVGAGDSLVGGFLASYNKSNDFLEAFQYGVASGSATAFSNDLCKKDAVDQLVSQVLIKR</sequence>
<keyword evidence="2 7" id="KW-0808">Transferase</keyword>
<dbReference type="PANTHER" id="PTHR46566">
    <property type="entry name" value="1-PHOSPHOFRUCTOKINASE-RELATED"/>
    <property type="match status" value="1"/>
</dbReference>
<keyword evidence="4 8" id="KW-0418">Kinase</keyword>
<dbReference type="PROSITE" id="PS00583">
    <property type="entry name" value="PFKB_KINASES_1"/>
    <property type="match status" value="1"/>
</dbReference>
<dbReference type="EMBL" id="FOHE01000014">
    <property type="protein sequence ID" value="SET54680.1"/>
    <property type="molecule type" value="Genomic_DNA"/>
</dbReference>
<comment type="similarity">
    <text evidence="7">Belongs to the carbohydrate kinase PfkB family. LacC subfamily.</text>
</comment>
<dbReference type="GO" id="GO:0005524">
    <property type="term" value="F:ATP binding"/>
    <property type="evidence" value="ECO:0007669"/>
    <property type="project" value="UniProtKB-UniRule"/>
</dbReference>
<dbReference type="STRING" id="930131.SAMN05216389_11473"/>
<dbReference type="InterPro" id="IPR029056">
    <property type="entry name" value="Ribokinase-like"/>
</dbReference>
<dbReference type="GO" id="GO:0005988">
    <property type="term" value="P:lactose metabolic process"/>
    <property type="evidence" value="ECO:0007669"/>
    <property type="project" value="UniProtKB-KW"/>
</dbReference>
<evidence type="ECO:0000256" key="8">
    <source>
        <dbReference type="RuleBase" id="RU369061"/>
    </source>
</evidence>
<dbReference type="NCBIfam" id="TIGR03828">
    <property type="entry name" value="pfkB"/>
    <property type="match status" value="1"/>
</dbReference>
<proteinExistence type="inferred from homology"/>
<comment type="pathway">
    <text evidence="7">Carbohydrate metabolism; D-tagatose 6-phosphate degradation; D-glyceraldehyde 3-phosphate and glycerone phosphate from D-tagatose 6-phosphate: step 1/2.</text>
</comment>
<keyword evidence="7" id="KW-0423">Lactose metabolism</keyword>
<dbReference type="GO" id="GO:0008662">
    <property type="term" value="F:1-phosphofructokinase activity"/>
    <property type="evidence" value="ECO:0007669"/>
    <property type="project" value="UniProtKB-UniRule"/>
</dbReference>
<dbReference type="RefSeq" id="WP_090871091.1">
    <property type="nucleotide sequence ID" value="NZ_FOHE01000014.1"/>
</dbReference>
<dbReference type="FunFam" id="3.40.1190.20:FF:000001">
    <property type="entry name" value="Phosphofructokinase"/>
    <property type="match status" value="1"/>
</dbReference>
<dbReference type="InterPro" id="IPR002173">
    <property type="entry name" value="Carboh/pur_kinase_PfkB_CS"/>
</dbReference>